<organism evidence="3 4">
    <name type="scientific">Cyclostephanos tholiformis</name>
    <dbReference type="NCBI Taxonomy" id="382380"/>
    <lineage>
        <taxon>Eukaryota</taxon>
        <taxon>Sar</taxon>
        <taxon>Stramenopiles</taxon>
        <taxon>Ochrophyta</taxon>
        <taxon>Bacillariophyta</taxon>
        <taxon>Coscinodiscophyceae</taxon>
        <taxon>Thalassiosirophycidae</taxon>
        <taxon>Stephanodiscales</taxon>
        <taxon>Stephanodiscaceae</taxon>
        <taxon>Cyclostephanos</taxon>
    </lineage>
</organism>
<evidence type="ECO:0000313" key="3">
    <source>
        <dbReference type="EMBL" id="KAL3817843.1"/>
    </source>
</evidence>
<protein>
    <submittedName>
        <fullName evidence="3">Uncharacterized protein</fullName>
    </submittedName>
</protein>
<comment type="caution">
    <text evidence="3">The sequence shown here is derived from an EMBL/GenBank/DDBJ whole genome shotgun (WGS) entry which is preliminary data.</text>
</comment>
<keyword evidence="1" id="KW-0175">Coiled coil</keyword>
<feature type="compositionally biased region" description="Basic and acidic residues" evidence="2">
    <location>
        <begin position="602"/>
        <end position="615"/>
    </location>
</feature>
<accession>A0ABD3S0B0</accession>
<feature type="region of interest" description="Disordered" evidence="2">
    <location>
        <begin position="597"/>
        <end position="627"/>
    </location>
</feature>
<keyword evidence="4" id="KW-1185">Reference proteome</keyword>
<dbReference type="InterPro" id="IPR036770">
    <property type="entry name" value="Ankyrin_rpt-contain_sf"/>
</dbReference>
<proteinExistence type="predicted"/>
<evidence type="ECO:0000256" key="2">
    <source>
        <dbReference type="SAM" id="MobiDB-lite"/>
    </source>
</evidence>
<evidence type="ECO:0000256" key="1">
    <source>
        <dbReference type="SAM" id="Coils"/>
    </source>
</evidence>
<dbReference type="Proteomes" id="UP001530377">
    <property type="component" value="Unassembled WGS sequence"/>
</dbReference>
<feature type="compositionally biased region" description="Acidic residues" evidence="2">
    <location>
        <begin position="674"/>
        <end position="700"/>
    </location>
</feature>
<feature type="region of interest" description="Disordered" evidence="2">
    <location>
        <begin position="340"/>
        <end position="361"/>
    </location>
</feature>
<feature type="region of interest" description="Disordered" evidence="2">
    <location>
        <begin position="902"/>
        <end position="923"/>
    </location>
</feature>
<dbReference type="EMBL" id="JALLPB020000089">
    <property type="protein sequence ID" value="KAL3817843.1"/>
    <property type="molecule type" value="Genomic_DNA"/>
</dbReference>
<dbReference type="Gene3D" id="1.25.40.20">
    <property type="entry name" value="Ankyrin repeat-containing domain"/>
    <property type="match status" value="1"/>
</dbReference>
<feature type="region of interest" description="Disordered" evidence="2">
    <location>
        <begin position="673"/>
        <end position="706"/>
    </location>
</feature>
<feature type="compositionally biased region" description="Acidic residues" evidence="2">
    <location>
        <begin position="284"/>
        <end position="299"/>
    </location>
</feature>
<feature type="coiled-coil region" evidence="1">
    <location>
        <begin position="872"/>
        <end position="899"/>
    </location>
</feature>
<reference evidence="3 4" key="1">
    <citation type="submission" date="2024-10" db="EMBL/GenBank/DDBJ databases">
        <title>Updated reference genomes for cyclostephanoid diatoms.</title>
        <authorList>
            <person name="Roberts W.R."/>
            <person name="Alverson A.J."/>
        </authorList>
    </citation>
    <scope>NUCLEOTIDE SEQUENCE [LARGE SCALE GENOMIC DNA]</scope>
    <source>
        <strain evidence="3 4">AJA228-03</strain>
    </source>
</reference>
<name>A0ABD3S0B0_9STRA</name>
<evidence type="ECO:0000313" key="4">
    <source>
        <dbReference type="Proteomes" id="UP001530377"/>
    </source>
</evidence>
<feature type="compositionally biased region" description="Basic residues" evidence="2">
    <location>
        <begin position="911"/>
        <end position="923"/>
    </location>
</feature>
<dbReference type="AlphaFoldDB" id="A0ABD3S0B0"/>
<feature type="region of interest" description="Disordered" evidence="2">
    <location>
        <begin position="284"/>
        <end position="305"/>
    </location>
</feature>
<gene>
    <name evidence="3" type="ORF">ACHAXA_004017</name>
</gene>
<dbReference type="SUPFAM" id="SSF48403">
    <property type="entry name" value="Ankyrin repeat"/>
    <property type="match status" value="1"/>
</dbReference>
<sequence length="923" mass="101102">MWHHQTIPQQGIEEEGVGMFVENYGCNNSIHHLQHNRHAPQHLLLRHSSVGGQNSSGITGRSHSLGMMNLKHHQSNMQDHRHHHFLNEIFTLHESALPRNNCGGVGTGDHVDNNPLGRFSALLARTAAKPRSAPLHPLGASALASSLTTATATLAASGAASLSSSSRAARVSPADAVMMMRTGAGCGGSPSPADAARISPFIPSASASAMMTTATTTTSGPTELYRLIASPPPPGGDSANYWNVVLNRAIDHPHEACFYDPNAGGHVYALHRLLRRTTWEEDEEGEYGDADADDHEDDDVRPFRRRRPPVSVVEAVMRACPRAVTRKQAVANEDTLLLQSSSSSPTMGVDDRNVRRMSTSSPPLLPVAAAAAGEEDGGGEGRGPHEEDVADADDVRFEYPLAIACECRQDGEVVRLLASYLGTAAPAYRSEVYRSLDYASLPNHVVRILLEEHAGCVIERGTNSEATEGDDDDSPLEQVLFWWDDPDMMGMEEEILAYPNCDMREDLCNLWEKLHMMLYAATTGTMTGYDDSKDSFQVLHHVLRIVSVGGIGGVHFPNDFAHAVLLIAKYIQRERRSMFEERDETGSLPLHIAVSGDSLLRQNDHPSQKDDERAVGGRGDLGQYENDDQMNHAIDEVVGAEYGDLAMGGEAPQPDDGPLHLLPAEQLLAGGEQAEVDDDDDDDDDDSEADDNAEEGDNEDTSAMPSDMELVRVLLDQHPASIRLRDSQSGSLPIHLILRYNPRAVDVIELFLDLYPRSVTMPDGNGRLPIHLAIIQNSPTWGKLLAMSPIALEARDPVTSLLPFQLAAMSKPTLKDDMEGPTITDEKDQYDELESLSTCYQLLRMSPCLASGLAEIKPRFEQQILVRYKPRVTKLEEENERLRKRVEELEIILASMQMSETGVHAIPPGCPHRKKRKSQSALS</sequence>